<keyword evidence="6" id="KW-1185">Reference proteome</keyword>
<feature type="domain" description="ATP-dependent DNA ligase family profile" evidence="4">
    <location>
        <begin position="102"/>
        <end position="229"/>
    </location>
</feature>
<dbReference type="PANTHER" id="PTHR45674:SF4">
    <property type="entry name" value="DNA LIGASE 1"/>
    <property type="match status" value="1"/>
</dbReference>
<dbReference type="Proteomes" id="UP000245202">
    <property type="component" value="Unassembled WGS sequence"/>
</dbReference>
<comment type="similarity">
    <text evidence="1">Belongs to the ATP-dependent DNA ligase family.</text>
</comment>
<evidence type="ECO:0000313" key="5">
    <source>
        <dbReference type="EMBL" id="GBG09759.1"/>
    </source>
</evidence>
<dbReference type="RefSeq" id="WP_108994411.1">
    <property type="nucleotide sequence ID" value="NZ_BDQX01000269.1"/>
</dbReference>
<dbReference type="InterPro" id="IPR012310">
    <property type="entry name" value="DNA_ligase_ATP-dep_cent"/>
</dbReference>
<dbReference type="PANTHER" id="PTHR45674">
    <property type="entry name" value="DNA LIGASE 1/3 FAMILY MEMBER"/>
    <property type="match status" value="1"/>
</dbReference>
<dbReference type="Pfam" id="PF01068">
    <property type="entry name" value="DNA_ligase_A_M"/>
    <property type="match status" value="1"/>
</dbReference>
<dbReference type="InterPro" id="IPR012340">
    <property type="entry name" value="NA-bd_OB-fold"/>
</dbReference>
<dbReference type="Gene3D" id="3.30.1490.70">
    <property type="match status" value="1"/>
</dbReference>
<dbReference type="GO" id="GO:0005524">
    <property type="term" value="F:ATP binding"/>
    <property type="evidence" value="ECO:0007669"/>
    <property type="project" value="InterPro"/>
</dbReference>
<evidence type="ECO:0000256" key="2">
    <source>
        <dbReference type="ARBA" id="ARBA00022598"/>
    </source>
</evidence>
<evidence type="ECO:0000256" key="1">
    <source>
        <dbReference type="ARBA" id="ARBA00007572"/>
    </source>
</evidence>
<dbReference type="EMBL" id="BDQX01000269">
    <property type="protein sequence ID" value="GBG09759.1"/>
    <property type="molecule type" value="Genomic_DNA"/>
</dbReference>
<organism evidence="5 6">
    <name type="scientific">Paenibacillus agaridevorans</name>
    <dbReference type="NCBI Taxonomy" id="171404"/>
    <lineage>
        <taxon>Bacteria</taxon>
        <taxon>Bacillati</taxon>
        <taxon>Bacillota</taxon>
        <taxon>Bacilli</taxon>
        <taxon>Bacillales</taxon>
        <taxon>Paenibacillaceae</taxon>
        <taxon>Paenibacillus</taxon>
    </lineage>
</organism>
<comment type="catalytic activity">
    <reaction evidence="3">
        <text>ATP + (deoxyribonucleotide)n-3'-hydroxyl + 5'-phospho-(deoxyribonucleotide)m = (deoxyribonucleotide)n+m + AMP + diphosphate.</text>
        <dbReference type="EC" id="6.5.1.1"/>
    </reaction>
</comment>
<dbReference type="GO" id="GO:0003910">
    <property type="term" value="F:DNA ligase (ATP) activity"/>
    <property type="evidence" value="ECO:0007669"/>
    <property type="project" value="UniProtKB-EC"/>
</dbReference>
<dbReference type="SUPFAM" id="SSF50249">
    <property type="entry name" value="Nucleic acid-binding proteins"/>
    <property type="match status" value="1"/>
</dbReference>
<sequence>MTLSDIPLPKVPMSPIVSPIIPEGPEWVYQLKWDGVRTLAKLDGIGGVKLFSKRLQLKNEIFPEIIALLEPLRIGPCLLDGEIVYFDGNRPNFQRGKLMGRSRYNKENMIYVLFDLLHADGKDLRELTLRERFARLSAKFSAPQKRLFVSELYTDGNALWEWVIEKGWEGVVSKRLDSLYAVGKHHEDWFKRRKEIRLVANVVGLKRNNGVIASLVLSYEGRYIGHVSGLDQASKSLLAQFAEQHPGNCPFEKLTPGMRKSDVLWLGAPFPCRVAALEFTDSGILRQPILLGFGQ</sequence>
<accession>A0A2R5EVS8</accession>
<proteinExistence type="inferred from homology"/>
<protein>
    <recommendedName>
        <fullName evidence="4">ATP-dependent DNA ligase family profile domain-containing protein</fullName>
    </recommendedName>
</protein>
<dbReference type="GO" id="GO:0006281">
    <property type="term" value="P:DNA repair"/>
    <property type="evidence" value="ECO:0007669"/>
    <property type="project" value="InterPro"/>
</dbReference>
<dbReference type="InterPro" id="IPR050191">
    <property type="entry name" value="ATP-dep_DNA_ligase"/>
</dbReference>
<keyword evidence="2" id="KW-0436">Ligase</keyword>
<evidence type="ECO:0000256" key="3">
    <source>
        <dbReference type="ARBA" id="ARBA00034003"/>
    </source>
</evidence>
<dbReference type="PROSITE" id="PS50160">
    <property type="entry name" value="DNA_LIGASE_A3"/>
    <property type="match status" value="1"/>
</dbReference>
<dbReference type="Gene3D" id="2.40.50.140">
    <property type="entry name" value="Nucleic acid-binding proteins"/>
    <property type="match status" value="1"/>
</dbReference>
<dbReference type="CDD" id="cd07906">
    <property type="entry name" value="Adenylation_DNA_ligase_LigD_LigC"/>
    <property type="match status" value="1"/>
</dbReference>
<comment type="caution">
    <text evidence="5">The sequence shown here is derived from an EMBL/GenBank/DDBJ whole genome shotgun (WGS) entry which is preliminary data.</text>
</comment>
<dbReference type="SUPFAM" id="SSF56091">
    <property type="entry name" value="DNA ligase/mRNA capping enzyme, catalytic domain"/>
    <property type="match status" value="1"/>
</dbReference>
<dbReference type="Gene3D" id="3.30.470.30">
    <property type="entry name" value="DNA ligase/mRNA capping enzyme"/>
    <property type="match status" value="1"/>
</dbReference>
<gene>
    <name evidence="5" type="ORF">PAT3040_04422</name>
</gene>
<name>A0A2R5EVS8_9BACL</name>
<evidence type="ECO:0000259" key="4">
    <source>
        <dbReference type="PROSITE" id="PS50160"/>
    </source>
</evidence>
<evidence type="ECO:0000313" key="6">
    <source>
        <dbReference type="Proteomes" id="UP000245202"/>
    </source>
</evidence>
<reference evidence="5 6" key="1">
    <citation type="submission" date="2017-08" db="EMBL/GenBank/DDBJ databases">
        <title>Substantial Increase in Enzyme Production by Combined Drug-Resistance Mutations in Paenibacillus agaridevorans.</title>
        <authorList>
            <person name="Tanaka Y."/>
            <person name="Funane K."/>
            <person name="Hosaka T."/>
            <person name="Shiwa Y."/>
            <person name="Fujita N."/>
            <person name="Miyazaki T."/>
            <person name="Yoshikawa H."/>
            <person name="Murakami K."/>
            <person name="Kasahara K."/>
            <person name="Inaoka T."/>
            <person name="Hiraga Y."/>
            <person name="Ochi K."/>
        </authorList>
    </citation>
    <scope>NUCLEOTIDE SEQUENCE [LARGE SCALE GENOMIC DNA]</scope>
    <source>
        <strain evidence="5 6">T-3040</strain>
    </source>
</reference>
<dbReference type="GO" id="GO:0006310">
    <property type="term" value="P:DNA recombination"/>
    <property type="evidence" value="ECO:0007669"/>
    <property type="project" value="InterPro"/>
</dbReference>
<dbReference type="AlphaFoldDB" id="A0A2R5EVS8"/>